<dbReference type="Proteomes" id="UP001419268">
    <property type="component" value="Unassembled WGS sequence"/>
</dbReference>
<dbReference type="EMBL" id="JBBNAG010000006">
    <property type="protein sequence ID" value="KAK9126976.1"/>
    <property type="molecule type" value="Genomic_DNA"/>
</dbReference>
<evidence type="ECO:0000313" key="1">
    <source>
        <dbReference type="EMBL" id="KAK9126976.1"/>
    </source>
</evidence>
<sequence>MKTLRQFERLSRSNFKAFSSELSLDSISCVSSINLTQSFNTSTRQSVHDGSSCRLTEETSSATLDM</sequence>
<organism evidence="1 2">
    <name type="scientific">Stephania cephalantha</name>
    <dbReference type="NCBI Taxonomy" id="152367"/>
    <lineage>
        <taxon>Eukaryota</taxon>
        <taxon>Viridiplantae</taxon>
        <taxon>Streptophyta</taxon>
        <taxon>Embryophyta</taxon>
        <taxon>Tracheophyta</taxon>
        <taxon>Spermatophyta</taxon>
        <taxon>Magnoliopsida</taxon>
        <taxon>Ranunculales</taxon>
        <taxon>Menispermaceae</taxon>
        <taxon>Menispermoideae</taxon>
        <taxon>Cissampelideae</taxon>
        <taxon>Stephania</taxon>
    </lineage>
</organism>
<accession>A0AAP0J6A5</accession>
<proteinExistence type="predicted"/>
<comment type="caution">
    <text evidence="1">The sequence shown here is derived from an EMBL/GenBank/DDBJ whole genome shotgun (WGS) entry which is preliminary data.</text>
</comment>
<keyword evidence="2" id="KW-1185">Reference proteome</keyword>
<evidence type="ECO:0000313" key="2">
    <source>
        <dbReference type="Proteomes" id="UP001419268"/>
    </source>
</evidence>
<reference evidence="1 2" key="1">
    <citation type="submission" date="2024-01" db="EMBL/GenBank/DDBJ databases">
        <title>Genome assemblies of Stephania.</title>
        <authorList>
            <person name="Yang L."/>
        </authorList>
    </citation>
    <scope>NUCLEOTIDE SEQUENCE [LARGE SCALE GENOMIC DNA]</scope>
    <source>
        <strain evidence="1">JXDWG</strain>
        <tissue evidence="1">Leaf</tissue>
    </source>
</reference>
<gene>
    <name evidence="1" type="ORF">Scep_015822</name>
</gene>
<name>A0AAP0J6A5_9MAGN</name>
<dbReference type="AlphaFoldDB" id="A0AAP0J6A5"/>
<protein>
    <submittedName>
        <fullName evidence="1">Uncharacterized protein</fullName>
    </submittedName>
</protein>